<feature type="signal peptide" evidence="1">
    <location>
        <begin position="1"/>
        <end position="19"/>
    </location>
</feature>
<feature type="chain" id="PRO_5012033564" evidence="1">
    <location>
        <begin position="20"/>
        <end position="313"/>
    </location>
</feature>
<dbReference type="AlphaFoldDB" id="A0A1Y1X593"/>
<dbReference type="Proteomes" id="UP000193944">
    <property type="component" value="Unassembled WGS sequence"/>
</dbReference>
<evidence type="ECO:0000256" key="1">
    <source>
        <dbReference type="SAM" id="SignalP"/>
    </source>
</evidence>
<proteinExistence type="predicted"/>
<dbReference type="EMBL" id="MCFG01000130">
    <property type="protein sequence ID" value="ORX80969.1"/>
    <property type="molecule type" value="Genomic_DNA"/>
</dbReference>
<reference evidence="2 3" key="1">
    <citation type="submission" date="2016-08" db="EMBL/GenBank/DDBJ databases">
        <title>A Parts List for Fungal Cellulosomes Revealed by Comparative Genomics.</title>
        <authorList>
            <consortium name="DOE Joint Genome Institute"/>
            <person name="Haitjema C.H."/>
            <person name="Gilmore S.P."/>
            <person name="Henske J.K."/>
            <person name="Solomon K.V."/>
            <person name="De Groot R."/>
            <person name="Kuo A."/>
            <person name="Mondo S.J."/>
            <person name="Salamov A.A."/>
            <person name="Labutti K."/>
            <person name="Zhao Z."/>
            <person name="Chiniquy J."/>
            <person name="Barry K."/>
            <person name="Brewer H.M."/>
            <person name="Purvine S.O."/>
            <person name="Wright A.T."/>
            <person name="Boxma B."/>
            <person name="Van Alen T."/>
            <person name="Hackstein J.H."/>
            <person name="Baker S.E."/>
            <person name="Grigoriev I.V."/>
            <person name="O'Malley M.A."/>
        </authorList>
    </citation>
    <scope>NUCLEOTIDE SEQUENCE [LARGE SCALE GENOMIC DNA]</scope>
    <source>
        <strain evidence="2 3">S4</strain>
    </source>
</reference>
<organism evidence="2 3">
    <name type="scientific">Anaeromyces robustus</name>
    <dbReference type="NCBI Taxonomy" id="1754192"/>
    <lineage>
        <taxon>Eukaryota</taxon>
        <taxon>Fungi</taxon>
        <taxon>Fungi incertae sedis</taxon>
        <taxon>Chytridiomycota</taxon>
        <taxon>Chytridiomycota incertae sedis</taxon>
        <taxon>Neocallimastigomycetes</taxon>
        <taxon>Neocallimastigales</taxon>
        <taxon>Neocallimastigaceae</taxon>
        <taxon>Anaeromyces</taxon>
    </lineage>
</organism>
<name>A0A1Y1X593_9FUNG</name>
<sequence length="313" mass="35766">MKQVLFLFVTLLATAFVRSATNSTSEKIEQPTCIYANALTSNNRIFYTISIPLKYACENIGFTLNFCDSIIPEMVEFANQPKLAISAPFEVTFIGEDDSTTKTLKNEISETVKGPNQYFLVPEEAQYPSTHIKIVIDEGSDICENQEKFKNFGIQVYGVKKIIEMNDDDISEELEQYCYNNIVPVPFNILLDEEQYKKSLIEDLTELEKDSETVITKLLTASYVSKDSDPDQGLCRGFLYLKAMNDCNKIRLEEVKGSKPLSKNYNEVIKMGDKAPQFIKDCLRELKVKEAEKIDYTKAKTVEDNDWFVKMEL</sequence>
<reference evidence="2 3" key="2">
    <citation type="submission" date="2016-08" db="EMBL/GenBank/DDBJ databases">
        <title>Pervasive Adenine N6-methylation of Active Genes in Fungi.</title>
        <authorList>
            <consortium name="DOE Joint Genome Institute"/>
            <person name="Mondo S.J."/>
            <person name="Dannebaum R.O."/>
            <person name="Kuo R.C."/>
            <person name="Labutti K."/>
            <person name="Haridas S."/>
            <person name="Kuo A."/>
            <person name="Salamov A."/>
            <person name="Ahrendt S.R."/>
            <person name="Lipzen A."/>
            <person name="Sullivan W."/>
            <person name="Andreopoulos W.B."/>
            <person name="Clum A."/>
            <person name="Lindquist E."/>
            <person name="Daum C."/>
            <person name="Ramamoorthy G.K."/>
            <person name="Gryganskyi A."/>
            <person name="Culley D."/>
            <person name="Magnuson J.K."/>
            <person name="James T.Y."/>
            <person name="O'Malley M.A."/>
            <person name="Stajich J.E."/>
            <person name="Spatafora J.W."/>
            <person name="Visel A."/>
            <person name="Grigoriev I.V."/>
        </authorList>
    </citation>
    <scope>NUCLEOTIDE SEQUENCE [LARGE SCALE GENOMIC DNA]</scope>
    <source>
        <strain evidence="2 3">S4</strain>
    </source>
</reference>
<comment type="caution">
    <text evidence="2">The sequence shown here is derived from an EMBL/GenBank/DDBJ whole genome shotgun (WGS) entry which is preliminary data.</text>
</comment>
<protein>
    <submittedName>
        <fullName evidence="2">Uncharacterized protein</fullName>
    </submittedName>
</protein>
<keyword evidence="1" id="KW-0732">Signal</keyword>
<keyword evidence="3" id="KW-1185">Reference proteome</keyword>
<evidence type="ECO:0000313" key="2">
    <source>
        <dbReference type="EMBL" id="ORX80969.1"/>
    </source>
</evidence>
<dbReference type="OrthoDB" id="2128110at2759"/>
<gene>
    <name evidence="2" type="ORF">BCR32DRAFT_268560</name>
</gene>
<accession>A0A1Y1X593</accession>
<evidence type="ECO:0000313" key="3">
    <source>
        <dbReference type="Proteomes" id="UP000193944"/>
    </source>
</evidence>